<comment type="similarity">
    <text evidence="5">Belongs to the conotoxin T superfamily.</text>
</comment>
<dbReference type="Pfam" id="PF16981">
    <property type="entry name" value="Chi-conotoxin"/>
    <property type="match status" value="1"/>
</dbReference>
<protein>
    <recommendedName>
        <fullName evidence="5">Conotoxin</fullName>
    </recommendedName>
</protein>
<name>A0A291C2W0_CONPC</name>
<feature type="chain" id="PRO_5028501340" description="Conotoxin" evidence="5">
    <location>
        <begin position="21"/>
        <end position="57"/>
    </location>
</feature>
<dbReference type="EMBL" id="MF576971">
    <property type="protein sequence ID" value="ATF27805.1"/>
    <property type="molecule type" value="mRNA"/>
</dbReference>
<accession>A0A291C2W0</accession>
<dbReference type="AlphaFoldDB" id="A0A291C2W0"/>
<evidence type="ECO:0000256" key="4">
    <source>
        <dbReference type="ARBA" id="ARBA00022729"/>
    </source>
</evidence>
<dbReference type="GO" id="GO:0090729">
    <property type="term" value="F:toxin activity"/>
    <property type="evidence" value="ECO:0007669"/>
    <property type="project" value="UniProtKB-UniRule"/>
</dbReference>
<sequence>MRCLPVFIILLLLVPSGIIARPNTKKDVALVPFHDDAMETRQPGRWCCKAGHGFCCG</sequence>
<proteinExistence type="evidence at transcript level"/>
<evidence type="ECO:0000256" key="3">
    <source>
        <dbReference type="ARBA" id="ARBA00022656"/>
    </source>
</evidence>
<dbReference type="GO" id="GO:0005576">
    <property type="term" value="C:extracellular region"/>
    <property type="evidence" value="ECO:0007669"/>
    <property type="project" value="UniProtKB-SubCell"/>
</dbReference>
<reference evidence="6" key="2">
    <citation type="submission" date="2017-07" db="EMBL/GenBank/DDBJ databases">
        <authorList>
            <person name="Sun Z.S."/>
            <person name="Albrecht U."/>
            <person name="Echele G."/>
            <person name="Lee C.C."/>
        </authorList>
    </citation>
    <scope>NUCLEOTIDE SEQUENCE</scope>
    <source>
        <strain evidence="6">T_Ps5.15</strain>
    </source>
</reference>
<evidence type="ECO:0000313" key="6">
    <source>
        <dbReference type="EMBL" id="ATF27805.1"/>
    </source>
</evidence>
<reference evidence="6" key="1">
    <citation type="journal article" date="2017" name="Genome Biol. Evol.">
        <title>Divergence of the Venom Exogene Repertoire in Two Sister Species of Turriconus.</title>
        <authorList>
            <person name="Li Q."/>
            <person name="Barghi N."/>
            <person name="Lu A."/>
            <person name="Fedosov A.E."/>
            <person name="Bandyopadhyay P.K."/>
            <person name="Lluisma A.O."/>
            <person name="Concepcion G.P."/>
            <person name="Yandell M."/>
            <person name="Olivera B.M."/>
            <person name="Safavi-Hemami H."/>
        </authorList>
    </citation>
    <scope>NUCLEOTIDE SEQUENCE</scope>
    <source>
        <strain evidence="6">T_Ps5.15</strain>
    </source>
</reference>
<dbReference type="InterPro" id="IPR031565">
    <property type="entry name" value="T-conotoxin"/>
</dbReference>
<evidence type="ECO:0000256" key="2">
    <source>
        <dbReference type="ARBA" id="ARBA00022525"/>
    </source>
</evidence>
<keyword evidence="2 5" id="KW-0964">Secreted</keyword>
<evidence type="ECO:0000256" key="5">
    <source>
        <dbReference type="RuleBase" id="RU367125"/>
    </source>
</evidence>
<keyword evidence="4 5" id="KW-0732">Signal</keyword>
<comment type="subcellular location">
    <subcellularLocation>
        <location evidence="1 5">Secreted</location>
    </subcellularLocation>
</comment>
<feature type="signal peptide" evidence="5">
    <location>
        <begin position="1"/>
        <end position="20"/>
    </location>
</feature>
<organism evidence="6">
    <name type="scientific">Conus praecellens</name>
    <name type="common">Admirable cone</name>
    <dbReference type="NCBI Taxonomy" id="128530"/>
    <lineage>
        <taxon>Eukaryota</taxon>
        <taxon>Metazoa</taxon>
        <taxon>Spiralia</taxon>
        <taxon>Lophotrochozoa</taxon>
        <taxon>Mollusca</taxon>
        <taxon>Gastropoda</taxon>
        <taxon>Caenogastropoda</taxon>
        <taxon>Neogastropoda</taxon>
        <taxon>Conoidea</taxon>
        <taxon>Conidae</taxon>
        <taxon>Conus</taxon>
        <taxon>Turriconus</taxon>
    </lineage>
</organism>
<evidence type="ECO:0000256" key="1">
    <source>
        <dbReference type="ARBA" id="ARBA00004613"/>
    </source>
</evidence>
<keyword evidence="3 5" id="KW-0800">Toxin</keyword>